<gene>
    <name evidence="2" type="ORF">E4U03_06120</name>
</gene>
<dbReference type="OrthoDB" id="4966419at2"/>
<dbReference type="RefSeq" id="WP_135012474.1">
    <property type="nucleotide sequence ID" value="NZ_JADGLK010000017.1"/>
</dbReference>
<reference evidence="2 3" key="1">
    <citation type="submission" date="2019-03" db="EMBL/GenBank/DDBJ databases">
        <title>Diversity of the mouse oral microbiome.</title>
        <authorList>
            <person name="Joseph S."/>
            <person name="Aduse-Opoku J."/>
            <person name="Curtis M."/>
            <person name="Wade W."/>
            <person name="Hashim A."/>
        </authorList>
    </citation>
    <scope>NUCLEOTIDE SEQUENCE [LARGE SCALE GENOMIC DNA]</scope>
    <source>
        <strain evidence="3">irhom_31</strain>
    </source>
</reference>
<dbReference type="EMBL" id="SPQC01000017">
    <property type="protein sequence ID" value="TFU22451.1"/>
    <property type="molecule type" value="Genomic_DNA"/>
</dbReference>
<organism evidence="2 3">
    <name type="scientific">Rothia nasimurium</name>
    <dbReference type="NCBI Taxonomy" id="85336"/>
    <lineage>
        <taxon>Bacteria</taxon>
        <taxon>Bacillati</taxon>
        <taxon>Actinomycetota</taxon>
        <taxon>Actinomycetes</taxon>
        <taxon>Micrococcales</taxon>
        <taxon>Micrococcaceae</taxon>
        <taxon>Rothia</taxon>
    </lineage>
</organism>
<feature type="region of interest" description="Disordered" evidence="1">
    <location>
        <begin position="1"/>
        <end position="24"/>
    </location>
</feature>
<comment type="caution">
    <text evidence="2">The sequence shown here is derived from an EMBL/GenBank/DDBJ whole genome shotgun (WGS) entry which is preliminary data.</text>
</comment>
<dbReference type="AlphaFoldDB" id="A0A4Y9F3R1"/>
<evidence type="ECO:0000313" key="2">
    <source>
        <dbReference type="EMBL" id="TFU22451.1"/>
    </source>
</evidence>
<accession>A0A4Y9F3R1</accession>
<name>A0A4Y9F3R1_9MICC</name>
<evidence type="ECO:0000313" key="3">
    <source>
        <dbReference type="Proteomes" id="UP000297951"/>
    </source>
</evidence>
<sequence length="136" mass="14231">MAEKKTAAHATADVQPGSGNTPAAHQVLAVTDETMQRAYEALLADLVADGFTTADATAPAGDGSPEVERAPDFARGLGQTLHDADLVARFEGVKENLSREIRGGMCTPDQAYAYLENLEISLLLEQEALAASSASN</sequence>
<dbReference type="Proteomes" id="UP000297951">
    <property type="component" value="Unassembled WGS sequence"/>
</dbReference>
<proteinExistence type="predicted"/>
<protein>
    <submittedName>
        <fullName evidence="2">Uncharacterized protein</fullName>
    </submittedName>
</protein>
<evidence type="ECO:0000256" key="1">
    <source>
        <dbReference type="SAM" id="MobiDB-lite"/>
    </source>
</evidence>